<feature type="signal peptide" evidence="3">
    <location>
        <begin position="1"/>
        <end position="25"/>
    </location>
</feature>
<dbReference type="HOGENOM" id="CLU_094061_3_0_1"/>
<comment type="similarity">
    <text evidence="1 2">Belongs to the calycin superfamily. Lipocalin family.</text>
</comment>
<feature type="domain" description="Lipocalin/cytosolic fatty-acid binding" evidence="4">
    <location>
        <begin position="39"/>
        <end position="137"/>
    </location>
</feature>
<evidence type="ECO:0000259" key="4">
    <source>
        <dbReference type="Pfam" id="PF00061"/>
    </source>
</evidence>
<dbReference type="Ensembl" id="ENSOANT00000015815.3">
    <property type="protein sequence ID" value="ENSOANP00000015812.3"/>
    <property type="gene ID" value="ENSOANG00000009975.3"/>
</dbReference>
<dbReference type="PANTHER" id="PTHR11430:SF79">
    <property type="entry name" value="EPIDIDYMAL-SPECIFIC LIPOCALIN-10"/>
    <property type="match status" value="1"/>
</dbReference>
<dbReference type="Bgee" id="ENSOANG00000009975">
    <property type="expression patterns" value="Expressed in fibroblast and 2 other cell types or tissues"/>
</dbReference>
<dbReference type="Proteomes" id="UP000002279">
    <property type="component" value="Unplaced"/>
</dbReference>
<name>F7AIG0_ORNAN</name>
<organism evidence="5 6">
    <name type="scientific">Ornithorhynchus anatinus</name>
    <name type="common">Duckbill platypus</name>
    <dbReference type="NCBI Taxonomy" id="9258"/>
    <lineage>
        <taxon>Eukaryota</taxon>
        <taxon>Metazoa</taxon>
        <taxon>Chordata</taxon>
        <taxon>Craniata</taxon>
        <taxon>Vertebrata</taxon>
        <taxon>Euteleostomi</taxon>
        <taxon>Mammalia</taxon>
        <taxon>Monotremata</taxon>
        <taxon>Ornithorhynchidae</taxon>
        <taxon>Ornithorhynchus</taxon>
    </lineage>
</organism>
<dbReference type="InterPro" id="IPR000566">
    <property type="entry name" value="Lipocln_cytosolic_FA-bd_dom"/>
</dbReference>
<reference evidence="5" key="2">
    <citation type="submission" date="2025-09" db="UniProtKB">
        <authorList>
            <consortium name="Ensembl"/>
        </authorList>
    </citation>
    <scope>IDENTIFICATION</scope>
    <source>
        <strain evidence="5">Glennie</strain>
    </source>
</reference>
<reference evidence="5" key="1">
    <citation type="submission" date="2025-08" db="UniProtKB">
        <authorList>
            <consortium name="Ensembl"/>
        </authorList>
    </citation>
    <scope>IDENTIFICATION</scope>
    <source>
        <strain evidence="5">Glennie</strain>
    </source>
</reference>
<evidence type="ECO:0000313" key="5">
    <source>
        <dbReference type="Ensembl" id="ENSOANP00000015812.3"/>
    </source>
</evidence>
<dbReference type="InterPro" id="IPR012674">
    <property type="entry name" value="Calycin"/>
</dbReference>
<protein>
    <recommendedName>
        <fullName evidence="4">Lipocalin/cytosolic fatty-acid binding domain-containing protein</fullName>
    </recommendedName>
</protein>
<dbReference type="InParanoid" id="F7AIG0"/>
<evidence type="ECO:0000256" key="1">
    <source>
        <dbReference type="ARBA" id="ARBA00006889"/>
    </source>
</evidence>
<dbReference type="OMA" id="RHGRCAE"/>
<evidence type="ECO:0000256" key="3">
    <source>
        <dbReference type="SAM" id="SignalP"/>
    </source>
</evidence>
<evidence type="ECO:0000256" key="2">
    <source>
        <dbReference type="RuleBase" id="RU003695"/>
    </source>
</evidence>
<dbReference type="GO" id="GO:0036094">
    <property type="term" value="F:small molecule binding"/>
    <property type="evidence" value="ECO:0007669"/>
    <property type="project" value="InterPro"/>
</dbReference>
<dbReference type="PROSITE" id="PS00213">
    <property type="entry name" value="LIPOCALIN"/>
    <property type="match status" value="1"/>
</dbReference>
<accession>F7AIG0</accession>
<dbReference type="Pfam" id="PF00061">
    <property type="entry name" value="Lipocalin"/>
    <property type="match status" value="1"/>
</dbReference>
<dbReference type="InterPro" id="IPR002345">
    <property type="entry name" value="Lipocalin"/>
</dbReference>
<dbReference type="SUPFAM" id="SSF50814">
    <property type="entry name" value="Lipocalins"/>
    <property type="match status" value="1"/>
</dbReference>
<proteinExistence type="inferred from homology"/>
<keyword evidence="3" id="KW-0732">Signal</keyword>
<sequence>GTSARMNSALLISILGLIWANHAQSNVPFKKDFDLNKFSGFWYVIGMATDSEQLMAPKGEKKMAGSIVSVENGQIRLKFSYHQTRGCQVENLVGKEIISGKYDFPGKRVVYISDTDYQDYAVLYITAYLDGENHDGLMFYSK</sequence>
<evidence type="ECO:0000313" key="6">
    <source>
        <dbReference type="Proteomes" id="UP000002279"/>
    </source>
</evidence>
<feature type="chain" id="PRO_5028214014" description="Lipocalin/cytosolic fatty-acid binding domain-containing protein" evidence="3">
    <location>
        <begin position="26"/>
        <end position="142"/>
    </location>
</feature>
<dbReference type="Gene3D" id="2.40.128.20">
    <property type="match status" value="1"/>
</dbReference>
<dbReference type="STRING" id="9258.ENSOANP00000015812"/>
<dbReference type="AlphaFoldDB" id="F7AIG0"/>
<dbReference type="PANTHER" id="PTHR11430">
    <property type="entry name" value="LIPOCALIN"/>
    <property type="match status" value="1"/>
</dbReference>
<keyword evidence="6" id="KW-1185">Reference proteome</keyword>
<dbReference type="eggNOG" id="ENOG502TDU8">
    <property type="taxonomic scope" value="Eukaryota"/>
</dbReference>
<dbReference type="InterPro" id="IPR022272">
    <property type="entry name" value="Lipocalin_CS"/>
</dbReference>
<dbReference type="GeneTree" id="ENSGT01050000244868"/>